<dbReference type="Proteomes" id="UP000008810">
    <property type="component" value="Chromosome 3"/>
</dbReference>
<dbReference type="AlphaFoldDB" id="A0A0Q3JC69"/>
<proteinExistence type="predicted"/>
<dbReference type="EMBL" id="CM000882">
    <property type="protein sequence ID" value="KQJ95928.2"/>
    <property type="molecule type" value="Genomic_DNA"/>
</dbReference>
<reference evidence="2" key="3">
    <citation type="submission" date="2018-08" db="UniProtKB">
        <authorList>
            <consortium name="EnsemblPlants"/>
        </authorList>
    </citation>
    <scope>IDENTIFICATION</scope>
    <source>
        <strain evidence="2">cv. Bd21</strain>
    </source>
</reference>
<gene>
    <name evidence="1" type="ORF">BRADI_3g19798v3</name>
</gene>
<protein>
    <submittedName>
        <fullName evidence="1 2">Uncharacterized protein</fullName>
    </submittedName>
</protein>
<accession>A0A0Q3JC69</accession>
<sequence length="58" mass="6489">MGQDRRFWSCGVCPCRHLKDGAFSSHQGVGLMMRQGRVPSHTLMPLGRLPKCAGQQNY</sequence>
<organism evidence="1">
    <name type="scientific">Brachypodium distachyon</name>
    <name type="common">Purple false brome</name>
    <name type="synonym">Trachynia distachya</name>
    <dbReference type="NCBI Taxonomy" id="15368"/>
    <lineage>
        <taxon>Eukaryota</taxon>
        <taxon>Viridiplantae</taxon>
        <taxon>Streptophyta</taxon>
        <taxon>Embryophyta</taxon>
        <taxon>Tracheophyta</taxon>
        <taxon>Spermatophyta</taxon>
        <taxon>Magnoliopsida</taxon>
        <taxon>Liliopsida</taxon>
        <taxon>Poales</taxon>
        <taxon>Poaceae</taxon>
        <taxon>BOP clade</taxon>
        <taxon>Pooideae</taxon>
        <taxon>Stipodae</taxon>
        <taxon>Brachypodieae</taxon>
        <taxon>Brachypodium</taxon>
    </lineage>
</organism>
<reference evidence="1" key="2">
    <citation type="submission" date="2017-06" db="EMBL/GenBank/DDBJ databases">
        <title>WGS assembly of Brachypodium distachyon.</title>
        <authorList>
            <consortium name="The International Brachypodium Initiative"/>
            <person name="Lucas S."/>
            <person name="Harmon-Smith M."/>
            <person name="Lail K."/>
            <person name="Tice H."/>
            <person name="Grimwood J."/>
            <person name="Bruce D."/>
            <person name="Barry K."/>
            <person name="Shu S."/>
            <person name="Lindquist E."/>
            <person name="Wang M."/>
            <person name="Pitluck S."/>
            <person name="Vogel J.P."/>
            <person name="Garvin D.F."/>
            <person name="Mockler T.C."/>
            <person name="Schmutz J."/>
            <person name="Rokhsar D."/>
            <person name="Bevan M.W."/>
        </authorList>
    </citation>
    <scope>NUCLEOTIDE SEQUENCE</scope>
    <source>
        <strain evidence="1">Bd21</strain>
    </source>
</reference>
<name>A0A0Q3JC69_BRADI</name>
<dbReference type="EnsemblPlants" id="KQJ95928">
    <property type="protein sequence ID" value="KQJ95928"/>
    <property type="gene ID" value="BRADI_3g19798v3"/>
</dbReference>
<evidence type="ECO:0000313" key="3">
    <source>
        <dbReference type="Proteomes" id="UP000008810"/>
    </source>
</evidence>
<evidence type="ECO:0000313" key="2">
    <source>
        <dbReference type="EnsemblPlants" id="KQJ95928"/>
    </source>
</evidence>
<keyword evidence="3" id="KW-1185">Reference proteome</keyword>
<reference evidence="1 2" key="1">
    <citation type="journal article" date="2010" name="Nature">
        <title>Genome sequencing and analysis of the model grass Brachypodium distachyon.</title>
        <authorList>
            <consortium name="International Brachypodium Initiative"/>
        </authorList>
    </citation>
    <scope>NUCLEOTIDE SEQUENCE [LARGE SCALE GENOMIC DNA]</scope>
    <source>
        <strain evidence="1 2">Bd21</strain>
    </source>
</reference>
<dbReference type="InParanoid" id="A0A0Q3JC69"/>
<dbReference type="Gramene" id="KQJ95928">
    <property type="protein sequence ID" value="KQJ95928"/>
    <property type="gene ID" value="BRADI_3g19798v3"/>
</dbReference>
<evidence type="ECO:0000313" key="1">
    <source>
        <dbReference type="EMBL" id="KQJ95928.2"/>
    </source>
</evidence>